<sequence length="45" mass="4794">MTYGIQDIVTGKDMAAHSGVIGGSMPGWIHVASAYATDTVFFYKV</sequence>
<name>A0A347WBR9_9PROT</name>
<accession>A0A347WBR9</accession>
<evidence type="ECO:0000313" key="2">
    <source>
        <dbReference type="Proteomes" id="UP000264120"/>
    </source>
</evidence>
<dbReference type="RefSeq" id="WP_162900431.1">
    <property type="nucleotide sequence ID" value="NZ_CALCQY010000045.1"/>
</dbReference>
<protein>
    <submittedName>
        <fullName evidence="1">Uncharacterized protein</fullName>
    </submittedName>
</protein>
<dbReference type="AlphaFoldDB" id="A0A347WBR9"/>
<reference evidence="1 2" key="1">
    <citation type="submission" date="2017-08" db="EMBL/GenBank/DDBJ databases">
        <title>Complete genome sequence of Gluconacetobacter saccharivorans CV1 isolated from Fermented Vinegar.</title>
        <authorList>
            <person name="Kim S.-Y."/>
        </authorList>
    </citation>
    <scope>NUCLEOTIDE SEQUENCE [LARGE SCALE GENOMIC DNA]</scope>
    <source>
        <strain evidence="1 2">CV1</strain>
    </source>
</reference>
<dbReference type="EMBL" id="CP023036">
    <property type="protein sequence ID" value="AXY22312.1"/>
    <property type="molecule type" value="Genomic_DNA"/>
</dbReference>
<evidence type="ECO:0000313" key="1">
    <source>
        <dbReference type="EMBL" id="AXY22312.1"/>
    </source>
</evidence>
<keyword evidence="2" id="KW-1185">Reference proteome</keyword>
<dbReference type="KEGG" id="ksc:CD178_01535"/>
<proteinExistence type="predicted"/>
<gene>
    <name evidence="1" type="ORF">CD178_01535</name>
</gene>
<dbReference type="Proteomes" id="UP000264120">
    <property type="component" value="Chromosome"/>
</dbReference>
<organism evidence="1 2">
    <name type="scientific">Komagataeibacter saccharivorans</name>
    <dbReference type="NCBI Taxonomy" id="265959"/>
    <lineage>
        <taxon>Bacteria</taxon>
        <taxon>Pseudomonadati</taxon>
        <taxon>Pseudomonadota</taxon>
        <taxon>Alphaproteobacteria</taxon>
        <taxon>Acetobacterales</taxon>
        <taxon>Acetobacteraceae</taxon>
        <taxon>Komagataeibacter</taxon>
    </lineage>
</organism>